<reference evidence="3" key="1">
    <citation type="journal article" date="2023" name="Mol. Phylogenet. Evol.">
        <title>Genome-scale phylogeny and comparative genomics of the fungal order Sordariales.</title>
        <authorList>
            <person name="Hensen N."/>
            <person name="Bonometti L."/>
            <person name="Westerberg I."/>
            <person name="Brannstrom I.O."/>
            <person name="Guillou S."/>
            <person name="Cros-Aarteil S."/>
            <person name="Calhoun S."/>
            <person name="Haridas S."/>
            <person name="Kuo A."/>
            <person name="Mondo S."/>
            <person name="Pangilinan J."/>
            <person name="Riley R."/>
            <person name="LaButti K."/>
            <person name="Andreopoulos B."/>
            <person name="Lipzen A."/>
            <person name="Chen C."/>
            <person name="Yan M."/>
            <person name="Daum C."/>
            <person name="Ng V."/>
            <person name="Clum A."/>
            <person name="Steindorff A."/>
            <person name="Ohm R.A."/>
            <person name="Martin F."/>
            <person name="Silar P."/>
            <person name="Natvig D.O."/>
            <person name="Lalanne C."/>
            <person name="Gautier V."/>
            <person name="Ament-Velasquez S.L."/>
            <person name="Kruys A."/>
            <person name="Hutchinson M.I."/>
            <person name="Powell A.J."/>
            <person name="Barry K."/>
            <person name="Miller A.N."/>
            <person name="Grigoriev I.V."/>
            <person name="Debuchy R."/>
            <person name="Gladieux P."/>
            <person name="Hiltunen Thoren M."/>
            <person name="Johannesson H."/>
        </authorList>
    </citation>
    <scope>NUCLEOTIDE SEQUENCE</scope>
    <source>
        <strain evidence="3">PSN293</strain>
    </source>
</reference>
<keyword evidence="1" id="KW-0472">Membrane</keyword>
<evidence type="ECO:0000313" key="3">
    <source>
        <dbReference type="EMBL" id="KAK4207943.1"/>
    </source>
</evidence>
<protein>
    <submittedName>
        <fullName evidence="3">Uncharacterized protein</fullName>
    </submittedName>
</protein>
<keyword evidence="2" id="KW-0732">Signal</keyword>
<proteinExistence type="predicted"/>
<dbReference type="EMBL" id="MU858266">
    <property type="protein sequence ID" value="KAK4207943.1"/>
    <property type="molecule type" value="Genomic_DNA"/>
</dbReference>
<comment type="caution">
    <text evidence="3">The sequence shown here is derived from an EMBL/GenBank/DDBJ whole genome shotgun (WGS) entry which is preliminary data.</text>
</comment>
<keyword evidence="4" id="KW-1185">Reference proteome</keyword>
<accession>A0AAN6XWJ1</accession>
<feature type="transmembrane region" description="Helical" evidence="1">
    <location>
        <begin position="55"/>
        <end position="76"/>
    </location>
</feature>
<evidence type="ECO:0000313" key="4">
    <source>
        <dbReference type="Proteomes" id="UP001301769"/>
    </source>
</evidence>
<dbReference type="AlphaFoldDB" id="A0AAN6XWJ1"/>
<keyword evidence="1" id="KW-1133">Transmembrane helix</keyword>
<keyword evidence="1" id="KW-0812">Transmembrane</keyword>
<feature type="chain" id="PRO_5042818092" evidence="2">
    <location>
        <begin position="30"/>
        <end position="155"/>
    </location>
</feature>
<name>A0AAN6XWJ1_9PEZI</name>
<feature type="signal peptide" evidence="2">
    <location>
        <begin position="1"/>
        <end position="29"/>
    </location>
</feature>
<dbReference type="Proteomes" id="UP001301769">
    <property type="component" value="Unassembled WGS sequence"/>
</dbReference>
<reference evidence="3" key="2">
    <citation type="submission" date="2023-05" db="EMBL/GenBank/DDBJ databases">
        <authorList>
            <consortium name="Lawrence Berkeley National Laboratory"/>
            <person name="Steindorff A."/>
            <person name="Hensen N."/>
            <person name="Bonometti L."/>
            <person name="Westerberg I."/>
            <person name="Brannstrom I.O."/>
            <person name="Guillou S."/>
            <person name="Cros-Aarteil S."/>
            <person name="Calhoun S."/>
            <person name="Haridas S."/>
            <person name="Kuo A."/>
            <person name="Mondo S."/>
            <person name="Pangilinan J."/>
            <person name="Riley R."/>
            <person name="Labutti K."/>
            <person name="Andreopoulos B."/>
            <person name="Lipzen A."/>
            <person name="Chen C."/>
            <person name="Yanf M."/>
            <person name="Daum C."/>
            <person name="Ng V."/>
            <person name="Clum A."/>
            <person name="Ohm R."/>
            <person name="Martin F."/>
            <person name="Silar P."/>
            <person name="Natvig D."/>
            <person name="Lalanne C."/>
            <person name="Gautier V."/>
            <person name="Ament-Velasquez S.L."/>
            <person name="Kruys A."/>
            <person name="Hutchinson M.I."/>
            <person name="Powell A.J."/>
            <person name="Barry K."/>
            <person name="Miller A.N."/>
            <person name="Grigoriev I.V."/>
            <person name="Debuchy R."/>
            <person name="Gladieux P."/>
            <person name="Thoren M.H."/>
            <person name="Johannesson H."/>
        </authorList>
    </citation>
    <scope>NUCLEOTIDE SEQUENCE</scope>
    <source>
        <strain evidence="3">PSN293</strain>
    </source>
</reference>
<sequence>MLSKRLSICSHLLHRLVLSFALLSQSADALAVPPLALRLIRRDDLPNRATRNDIVAAFVTIIVIIILAVWGIWWLVHAAMRTMNGTVTSSSYGSGSSSSSGKSPSFIDTWENPTHRFFRYWIPTNNPRPRVRNMRGVQVNVQTVYPPGPPPPPPG</sequence>
<evidence type="ECO:0000256" key="1">
    <source>
        <dbReference type="SAM" id="Phobius"/>
    </source>
</evidence>
<evidence type="ECO:0000256" key="2">
    <source>
        <dbReference type="SAM" id="SignalP"/>
    </source>
</evidence>
<organism evidence="3 4">
    <name type="scientific">Rhypophila decipiens</name>
    <dbReference type="NCBI Taxonomy" id="261697"/>
    <lineage>
        <taxon>Eukaryota</taxon>
        <taxon>Fungi</taxon>
        <taxon>Dikarya</taxon>
        <taxon>Ascomycota</taxon>
        <taxon>Pezizomycotina</taxon>
        <taxon>Sordariomycetes</taxon>
        <taxon>Sordariomycetidae</taxon>
        <taxon>Sordariales</taxon>
        <taxon>Naviculisporaceae</taxon>
        <taxon>Rhypophila</taxon>
    </lineage>
</organism>
<gene>
    <name evidence="3" type="ORF">QBC37DRAFT_432709</name>
</gene>